<evidence type="ECO:0000313" key="6">
    <source>
        <dbReference type="Proteomes" id="UP000322899"/>
    </source>
</evidence>
<keyword evidence="1" id="KW-0812">Transmembrane</keyword>
<dbReference type="EMBL" id="VLTN01000050">
    <property type="protein sequence ID" value="KAA0148705.1"/>
    <property type="molecule type" value="Genomic_DNA"/>
</dbReference>
<keyword evidence="7" id="KW-1185">Reference proteome</keyword>
<evidence type="ECO:0000313" key="3">
    <source>
        <dbReference type="EMBL" id="KAA0162473.1"/>
    </source>
</evidence>
<evidence type="ECO:0000313" key="7">
    <source>
        <dbReference type="Proteomes" id="UP000323011"/>
    </source>
</evidence>
<accession>A0A5A8C7D9</accession>
<keyword evidence="1" id="KW-0472">Membrane</keyword>
<dbReference type="EMBL" id="VLTM01000027">
    <property type="protein sequence ID" value="KAA0162473.1"/>
    <property type="molecule type" value="Genomic_DNA"/>
</dbReference>
<evidence type="ECO:0000313" key="8">
    <source>
        <dbReference type="Proteomes" id="UP000324907"/>
    </source>
</evidence>
<name>A0A5A8C7D9_CAFRO</name>
<dbReference type="EMBL" id="VLTO01000058">
    <property type="protein sequence ID" value="KAA0170791.1"/>
    <property type="molecule type" value="Genomic_DNA"/>
</dbReference>
<gene>
    <name evidence="5" type="ORF">FNF27_06488</name>
    <name evidence="4" type="ORF">FNF28_01488</name>
    <name evidence="2" type="ORF">FNF29_06487</name>
    <name evidence="3" type="ORF">FNF31_03272</name>
</gene>
<protein>
    <submittedName>
        <fullName evidence="2">Uncharacterized protein</fullName>
    </submittedName>
</protein>
<sequence length="176" mass="19534">MAAFTLWGYLWWPVAMVFIAGSLGFDAFVVDKLEDTDRAIDRGRTPSPGSLATLAQTVTRWWKWNPAPLAPMALVMLWLAPMWLAVPYTVISIAWAAWVLLNTRSWRLHSSNIYQREARDRARLLATYAAAGKMLACGVLLIWGVATPIMQVASMGGMSTMAPLPASFGRFGRLFV</sequence>
<dbReference type="AlphaFoldDB" id="A0A5A8C7D9"/>
<dbReference type="Proteomes" id="UP000323011">
    <property type="component" value="Unassembled WGS sequence"/>
</dbReference>
<evidence type="ECO:0000313" key="9">
    <source>
        <dbReference type="Proteomes" id="UP000325113"/>
    </source>
</evidence>
<keyword evidence="1" id="KW-1133">Transmembrane helix</keyword>
<proteinExistence type="predicted"/>
<feature type="transmembrane region" description="Helical" evidence="1">
    <location>
        <begin position="75"/>
        <end position="101"/>
    </location>
</feature>
<comment type="caution">
    <text evidence="2">The sequence shown here is derived from an EMBL/GenBank/DDBJ whole genome shotgun (WGS) entry which is preliminary data.</text>
</comment>
<dbReference type="Proteomes" id="UP000322899">
    <property type="component" value="Unassembled WGS sequence"/>
</dbReference>
<dbReference type="OrthoDB" id="10300743at2759"/>
<dbReference type="EMBL" id="VLTL01000013">
    <property type="protein sequence ID" value="KAA0170494.1"/>
    <property type="molecule type" value="Genomic_DNA"/>
</dbReference>
<evidence type="ECO:0000313" key="5">
    <source>
        <dbReference type="EMBL" id="KAA0170791.1"/>
    </source>
</evidence>
<evidence type="ECO:0000313" key="4">
    <source>
        <dbReference type="EMBL" id="KAA0170494.1"/>
    </source>
</evidence>
<organism evidence="2 7">
    <name type="scientific">Cafeteria roenbergensis</name>
    <name type="common">Marine flagellate</name>
    <dbReference type="NCBI Taxonomy" id="33653"/>
    <lineage>
        <taxon>Eukaryota</taxon>
        <taxon>Sar</taxon>
        <taxon>Stramenopiles</taxon>
        <taxon>Bigyra</taxon>
        <taxon>Opalozoa</taxon>
        <taxon>Bicosoecida</taxon>
        <taxon>Cafeteriaceae</taxon>
        <taxon>Cafeteria</taxon>
    </lineage>
</organism>
<evidence type="ECO:0000313" key="2">
    <source>
        <dbReference type="EMBL" id="KAA0148705.1"/>
    </source>
</evidence>
<dbReference type="Proteomes" id="UP000324907">
    <property type="component" value="Unassembled WGS sequence"/>
</dbReference>
<feature type="transmembrane region" description="Helical" evidence="1">
    <location>
        <begin position="122"/>
        <end position="143"/>
    </location>
</feature>
<feature type="transmembrane region" description="Helical" evidence="1">
    <location>
        <begin position="7"/>
        <end position="25"/>
    </location>
</feature>
<reference evidence="6 7" key="1">
    <citation type="submission" date="2019-07" db="EMBL/GenBank/DDBJ databases">
        <title>Genomes of Cafeteria roenbergensis.</title>
        <authorList>
            <person name="Fischer M.G."/>
            <person name="Hackl T."/>
            <person name="Roman M."/>
        </authorList>
    </citation>
    <scope>NUCLEOTIDE SEQUENCE [LARGE SCALE GENOMIC DNA]</scope>
    <source>
        <strain evidence="2 7">BVI</strain>
        <strain evidence="3 9">Cflag</strain>
        <strain evidence="5 6">E4-10P</strain>
        <strain evidence="4 8">RCC970-E3</strain>
    </source>
</reference>
<dbReference type="Proteomes" id="UP000325113">
    <property type="component" value="Unassembled WGS sequence"/>
</dbReference>
<evidence type="ECO:0000256" key="1">
    <source>
        <dbReference type="SAM" id="Phobius"/>
    </source>
</evidence>